<dbReference type="RefSeq" id="WP_133141490.1">
    <property type="nucleotide sequence ID" value="NZ_CAACXO010000045.1"/>
</dbReference>
<evidence type="ECO:0000256" key="2">
    <source>
        <dbReference type="SAM" id="Phobius"/>
    </source>
</evidence>
<feature type="region of interest" description="Disordered" evidence="1">
    <location>
        <begin position="191"/>
        <end position="245"/>
    </location>
</feature>
<accession>A0A1T0AB03</accession>
<evidence type="ECO:0000313" key="3">
    <source>
        <dbReference type="EMBL" id="OOR92838.1"/>
    </source>
</evidence>
<evidence type="ECO:0000313" key="5">
    <source>
        <dbReference type="Proteomes" id="UP000190435"/>
    </source>
</evidence>
<feature type="compositionally biased region" description="Basic and acidic residues" evidence="1">
    <location>
        <begin position="193"/>
        <end position="206"/>
    </location>
</feature>
<reference evidence="4 6" key="2">
    <citation type="submission" date="2018-06" db="EMBL/GenBank/DDBJ databases">
        <authorList>
            <consortium name="Pathogen Informatics"/>
            <person name="Doyle S."/>
        </authorList>
    </citation>
    <scope>NUCLEOTIDE SEQUENCE [LARGE SCALE GENOMIC DNA]</scope>
    <source>
        <strain evidence="4 6">NCTC10293</strain>
    </source>
</reference>
<evidence type="ECO:0000256" key="1">
    <source>
        <dbReference type="SAM" id="MobiDB-lite"/>
    </source>
</evidence>
<reference evidence="3 5" key="1">
    <citation type="submission" date="2017-02" db="EMBL/GenBank/DDBJ databases">
        <title>Draft genome sequence of Moraxella caviae CCUG 355 type strain.</title>
        <authorList>
            <person name="Engstrom-Jakobsson H."/>
            <person name="Salva-Serra F."/>
            <person name="Thorell K."/>
            <person name="Gonzales-Siles L."/>
            <person name="Karlsson R."/>
            <person name="Boulund F."/>
            <person name="Engstrand L."/>
            <person name="Moore E."/>
        </authorList>
    </citation>
    <scope>NUCLEOTIDE SEQUENCE [LARGE SCALE GENOMIC DNA]</scope>
    <source>
        <strain evidence="3 5">CCUG 355</strain>
    </source>
</reference>
<feature type="transmembrane region" description="Helical" evidence="2">
    <location>
        <begin position="137"/>
        <end position="155"/>
    </location>
</feature>
<keyword evidence="5" id="KW-1185">Reference proteome</keyword>
<name>A0A1T0AB03_9GAMM</name>
<protein>
    <submittedName>
        <fullName evidence="3">Uncharacterized protein</fullName>
    </submittedName>
</protein>
<keyword evidence="2" id="KW-0472">Membrane</keyword>
<evidence type="ECO:0000313" key="6">
    <source>
        <dbReference type="Proteomes" id="UP000255279"/>
    </source>
</evidence>
<keyword evidence="2" id="KW-1133">Transmembrane helix</keyword>
<organism evidence="3 5">
    <name type="scientific">Moraxella caviae</name>
    <dbReference type="NCBI Taxonomy" id="34060"/>
    <lineage>
        <taxon>Bacteria</taxon>
        <taxon>Pseudomonadati</taxon>
        <taxon>Pseudomonadota</taxon>
        <taxon>Gammaproteobacteria</taxon>
        <taxon>Moraxellales</taxon>
        <taxon>Moraxellaceae</taxon>
        <taxon>Moraxella</taxon>
    </lineage>
</organism>
<sequence length="431" mass="46813">MTYLAPRQGLFAAIVLLSLCLHTLFFVLSEEREIGKQHHAAAELSASLLAGELTVPLTANDRVSMSVIAKRYADDSQIAFAGVYDAKNQLLVPVGDESGSGMSAKEPVVSGEKVLGGVMVKTKPISRAQIISDHWEFLLAVLGLHVLIFLVYGYVARPSKELKEQIAKNVRARLLEKGLLSPAALAADSQKSYADKSHAEKADKAHASSGTDGDDTEHLANPNSSDAQNTASTDENSAPNGTTSFTMQVLFDDPNRLLAAVGRENKLAYFALCDQLLEKATHELLQLPLLAGVHAQSPTTFNDVGASVVLYGEHPAKVATAAVFLSKLTLLLNQVVYDKHRELRRFALQVRTTASDTTSAQAVRRLAQKRREVPLILMNEHALREVEVYVGLARLTSPSSVEERESRQLQSVTKATADRLRSVRDSVLLAD</sequence>
<gene>
    <name evidence="3" type="ORF">B0181_01355</name>
    <name evidence="4" type="ORF">NCTC10293_01744</name>
</gene>
<proteinExistence type="predicted"/>
<feature type="compositionally biased region" description="Polar residues" evidence="1">
    <location>
        <begin position="221"/>
        <end position="245"/>
    </location>
</feature>
<evidence type="ECO:0000313" key="4">
    <source>
        <dbReference type="EMBL" id="STZ14154.1"/>
    </source>
</evidence>
<feature type="transmembrane region" description="Helical" evidence="2">
    <location>
        <begin position="6"/>
        <end position="28"/>
    </location>
</feature>
<dbReference type="EMBL" id="UGQE01000004">
    <property type="protein sequence ID" value="STZ14154.1"/>
    <property type="molecule type" value="Genomic_DNA"/>
</dbReference>
<dbReference type="AlphaFoldDB" id="A0A1T0AB03"/>
<keyword evidence="2" id="KW-0812">Transmembrane</keyword>
<dbReference type="Proteomes" id="UP000255279">
    <property type="component" value="Unassembled WGS sequence"/>
</dbReference>
<dbReference type="Proteomes" id="UP000190435">
    <property type="component" value="Unassembled WGS sequence"/>
</dbReference>
<dbReference type="OrthoDB" id="6653564at2"/>
<dbReference type="EMBL" id="MUXU01000010">
    <property type="protein sequence ID" value="OOR92838.1"/>
    <property type="molecule type" value="Genomic_DNA"/>
</dbReference>